<dbReference type="InterPro" id="IPR003965">
    <property type="entry name" value="Fatty_acid_synthase"/>
</dbReference>
<dbReference type="PANTHER" id="PTHR43437">
    <property type="entry name" value="HYDROXYACYL-THIOESTER DEHYDRATASE TYPE 2, MITOCHONDRIAL-RELATED"/>
    <property type="match status" value="1"/>
</dbReference>
<organism evidence="4 5">
    <name type="scientific">Nocardioides flavus</name>
    <name type="common">ex Wang et al. 2016</name>
    <dbReference type="NCBI Taxonomy" id="2058780"/>
    <lineage>
        <taxon>Bacteria</taxon>
        <taxon>Bacillati</taxon>
        <taxon>Actinomycetota</taxon>
        <taxon>Actinomycetes</taxon>
        <taxon>Propionibacteriales</taxon>
        <taxon>Nocardioidaceae</taxon>
        <taxon>Nocardioides</taxon>
    </lineage>
</organism>
<dbReference type="InterPro" id="IPR050965">
    <property type="entry name" value="UPF0336/Enoyl-CoA_hydratase"/>
</dbReference>
<feature type="transmembrane region" description="Helical" evidence="2">
    <location>
        <begin position="38"/>
        <end position="58"/>
    </location>
</feature>
<feature type="domain" description="MaoC-like" evidence="3">
    <location>
        <begin position="6"/>
        <end position="103"/>
    </location>
</feature>
<dbReference type="Pfam" id="PF01575">
    <property type="entry name" value="MaoC_dehydratas"/>
    <property type="match status" value="1"/>
</dbReference>
<evidence type="ECO:0000256" key="2">
    <source>
        <dbReference type="SAM" id="Phobius"/>
    </source>
</evidence>
<name>A0ABQ3HMT2_9ACTN</name>
<dbReference type="Gene3D" id="3.10.129.10">
    <property type="entry name" value="Hotdog Thioesterase"/>
    <property type="match status" value="1"/>
</dbReference>
<keyword evidence="2" id="KW-0812">Transmembrane</keyword>
<keyword evidence="5" id="KW-1185">Reference proteome</keyword>
<dbReference type="EMBL" id="BNAD01000005">
    <property type="protein sequence ID" value="GHE17717.1"/>
    <property type="molecule type" value="Genomic_DNA"/>
</dbReference>
<accession>A0ABQ3HMT2</accession>
<gene>
    <name evidence="4" type="ORF">GCM10011376_23270</name>
</gene>
<protein>
    <submittedName>
        <fullName evidence="4">Dehydratase</fullName>
    </submittedName>
</protein>
<sequence length="127" mass="13870">MSGTEWHESPALDVTQAHLDGFAAISGDDNPIHVDPDYAATTAFALPVAHGMFLFSLVRAELRRIRPQARLVEQRLMFPAPTPVGARVRVVLEPQAGETGRERWSTRVVHEDGTVGLTGECVLEAAR</sequence>
<evidence type="ECO:0000256" key="1">
    <source>
        <dbReference type="ARBA" id="ARBA00005254"/>
    </source>
</evidence>
<dbReference type="InterPro" id="IPR002539">
    <property type="entry name" value="MaoC-like_dom"/>
</dbReference>
<comment type="similarity">
    <text evidence="1">Belongs to the enoyl-CoA hydratase/isomerase family.</text>
</comment>
<dbReference type="SUPFAM" id="SSF54637">
    <property type="entry name" value="Thioesterase/thiol ester dehydrase-isomerase"/>
    <property type="match status" value="1"/>
</dbReference>
<evidence type="ECO:0000313" key="5">
    <source>
        <dbReference type="Proteomes" id="UP000597341"/>
    </source>
</evidence>
<dbReference type="PRINTS" id="PR01483">
    <property type="entry name" value="FASYNTHASE"/>
</dbReference>
<dbReference type="Proteomes" id="UP000597341">
    <property type="component" value="Unassembled WGS sequence"/>
</dbReference>
<evidence type="ECO:0000259" key="3">
    <source>
        <dbReference type="Pfam" id="PF01575"/>
    </source>
</evidence>
<reference evidence="5" key="1">
    <citation type="journal article" date="2019" name="Int. J. Syst. Evol. Microbiol.">
        <title>The Global Catalogue of Microorganisms (GCM) 10K type strain sequencing project: providing services to taxonomists for standard genome sequencing and annotation.</title>
        <authorList>
            <consortium name="The Broad Institute Genomics Platform"/>
            <consortium name="The Broad Institute Genome Sequencing Center for Infectious Disease"/>
            <person name="Wu L."/>
            <person name="Ma J."/>
        </authorList>
    </citation>
    <scope>NUCLEOTIDE SEQUENCE [LARGE SCALE GENOMIC DNA]</scope>
    <source>
        <strain evidence="5">CGMCC 1.12791</strain>
    </source>
</reference>
<proteinExistence type="inferred from homology"/>
<dbReference type="PANTHER" id="PTHR43437:SF3">
    <property type="entry name" value="HYDROXYACYL-THIOESTER DEHYDRATASE TYPE 2, MITOCHONDRIAL"/>
    <property type="match status" value="1"/>
</dbReference>
<keyword evidence="2" id="KW-1133">Transmembrane helix</keyword>
<dbReference type="InterPro" id="IPR029069">
    <property type="entry name" value="HotDog_dom_sf"/>
</dbReference>
<comment type="caution">
    <text evidence="4">The sequence shown here is derived from an EMBL/GenBank/DDBJ whole genome shotgun (WGS) entry which is preliminary data.</text>
</comment>
<keyword evidence="2" id="KW-0472">Membrane</keyword>
<dbReference type="RefSeq" id="WP_191279643.1">
    <property type="nucleotide sequence ID" value="NZ_BNAD01000005.1"/>
</dbReference>
<evidence type="ECO:0000313" key="4">
    <source>
        <dbReference type="EMBL" id="GHE17717.1"/>
    </source>
</evidence>